<proteinExistence type="predicted"/>
<accession>A0A0V1LJ94</accession>
<organism evidence="1 2">
    <name type="scientific">Trichinella nativa</name>
    <dbReference type="NCBI Taxonomy" id="6335"/>
    <lineage>
        <taxon>Eukaryota</taxon>
        <taxon>Metazoa</taxon>
        <taxon>Ecdysozoa</taxon>
        <taxon>Nematoda</taxon>
        <taxon>Enoplea</taxon>
        <taxon>Dorylaimia</taxon>
        <taxon>Trichinellida</taxon>
        <taxon>Trichinellidae</taxon>
        <taxon>Trichinella</taxon>
    </lineage>
</organism>
<dbReference type="Proteomes" id="UP000054721">
    <property type="component" value="Unassembled WGS sequence"/>
</dbReference>
<evidence type="ECO:0000313" key="2">
    <source>
        <dbReference type="Proteomes" id="UP000054721"/>
    </source>
</evidence>
<evidence type="ECO:0000313" key="1">
    <source>
        <dbReference type="EMBL" id="KRZ59585.1"/>
    </source>
</evidence>
<reference evidence="1 2" key="1">
    <citation type="submission" date="2015-05" db="EMBL/GenBank/DDBJ databases">
        <title>Evolution of Trichinella species and genotypes.</title>
        <authorList>
            <person name="Korhonen P.K."/>
            <person name="Edoardo P."/>
            <person name="Giuseppe L.R."/>
            <person name="Gasser R.B."/>
        </authorList>
    </citation>
    <scope>NUCLEOTIDE SEQUENCE [LARGE SCALE GENOMIC DNA]</scope>
    <source>
        <strain evidence="1">ISS10</strain>
    </source>
</reference>
<gene>
    <name evidence="1" type="ORF">T02_13924</name>
</gene>
<dbReference type="OrthoDB" id="5917189at2759"/>
<dbReference type="STRING" id="6335.A0A0V1LJ94"/>
<keyword evidence="2" id="KW-1185">Reference proteome</keyword>
<sequence>MLIKSSAGRKTELAAESVWCMDGTFKIVLEWYQQLFTIYVFKKPKLIPLVYSLTVRKHIATYCEFLDNLIAKAAAHKPSFATVRPPSSLQCRDRFRGSTYKAATFISAKQFCRRWQILDCGQGTFMKRKQKKIKMFVATTFLLLPEVLDVMDLLGTDVTGLLAALFDYFRRKWMTPNKLPFWNVYNVQTCTSNHLEG</sequence>
<protein>
    <recommendedName>
        <fullName evidence="3">MULE transposase domain-containing protein</fullName>
    </recommendedName>
</protein>
<comment type="caution">
    <text evidence="1">The sequence shown here is derived from an EMBL/GenBank/DDBJ whole genome shotgun (WGS) entry which is preliminary data.</text>
</comment>
<dbReference type="EMBL" id="JYDW01000040">
    <property type="protein sequence ID" value="KRZ59585.1"/>
    <property type="molecule type" value="Genomic_DNA"/>
</dbReference>
<evidence type="ECO:0008006" key="3">
    <source>
        <dbReference type="Google" id="ProtNLM"/>
    </source>
</evidence>
<dbReference type="AlphaFoldDB" id="A0A0V1LJ94"/>
<name>A0A0V1LJ94_9BILA</name>